<dbReference type="SMART" id="SM00195">
    <property type="entry name" value="DSPc"/>
    <property type="match status" value="1"/>
</dbReference>
<keyword evidence="3" id="KW-0378">Hydrolase</keyword>
<dbReference type="SUPFAM" id="SSF52799">
    <property type="entry name" value="(Phosphotyrosine protein) phosphatases II"/>
    <property type="match status" value="1"/>
</dbReference>
<dbReference type="GO" id="GO:0005634">
    <property type="term" value="C:nucleus"/>
    <property type="evidence" value="ECO:0007669"/>
    <property type="project" value="TreeGrafter"/>
</dbReference>
<dbReference type="Gene3D" id="3.90.190.10">
    <property type="entry name" value="Protein tyrosine phosphatase superfamily"/>
    <property type="match status" value="1"/>
</dbReference>
<dbReference type="InterPro" id="IPR029021">
    <property type="entry name" value="Prot-tyrosine_phosphatase-like"/>
</dbReference>
<dbReference type="PROSITE" id="PS50056">
    <property type="entry name" value="TYR_PHOSPHATASE_2"/>
    <property type="match status" value="1"/>
</dbReference>
<accession>A0AAX4HH84</accession>
<keyword evidence="10" id="KW-1185">Reference proteome</keyword>
<dbReference type="GO" id="GO:0004725">
    <property type="term" value="F:protein tyrosine phosphatase activity"/>
    <property type="evidence" value="ECO:0007669"/>
    <property type="project" value="UniProtKB-EC"/>
</dbReference>
<gene>
    <name evidence="9" type="ORF">PUMCH_004493</name>
</gene>
<feature type="domain" description="Tyrosine-protein phosphatase" evidence="7">
    <location>
        <begin position="1"/>
        <end position="151"/>
    </location>
</feature>
<evidence type="ECO:0000256" key="6">
    <source>
        <dbReference type="SAM" id="MobiDB-lite"/>
    </source>
</evidence>
<comment type="similarity">
    <text evidence="1">Belongs to the protein-tyrosine phosphatase family. Non-receptor class dual specificity subfamily.</text>
</comment>
<protein>
    <recommendedName>
        <fullName evidence="2">protein-tyrosine-phosphatase</fullName>
        <ecNumber evidence="2">3.1.3.48</ecNumber>
    </recommendedName>
</protein>
<dbReference type="InterPro" id="IPR000340">
    <property type="entry name" value="Dual-sp_phosphatase_cat-dom"/>
</dbReference>
<dbReference type="KEGG" id="asau:88175553"/>
<evidence type="ECO:0000256" key="3">
    <source>
        <dbReference type="ARBA" id="ARBA00022801"/>
    </source>
</evidence>
<name>A0AAX4HH84_9ASCO</name>
<evidence type="ECO:0000256" key="2">
    <source>
        <dbReference type="ARBA" id="ARBA00013064"/>
    </source>
</evidence>
<organism evidence="9 10">
    <name type="scientific">Australozyma saopauloensis</name>
    <dbReference type="NCBI Taxonomy" id="291208"/>
    <lineage>
        <taxon>Eukaryota</taxon>
        <taxon>Fungi</taxon>
        <taxon>Dikarya</taxon>
        <taxon>Ascomycota</taxon>
        <taxon>Saccharomycotina</taxon>
        <taxon>Pichiomycetes</taxon>
        <taxon>Metschnikowiaceae</taxon>
        <taxon>Australozyma</taxon>
    </lineage>
</organism>
<feature type="domain" description="Tyrosine specific protein phosphatases" evidence="8">
    <location>
        <begin position="63"/>
        <end position="130"/>
    </location>
</feature>
<dbReference type="EMBL" id="CP138898">
    <property type="protein sequence ID" value="WPK27120.1"/>
    <property type="molecule type" value="Genomic_DNA"/>
</dbReference>
<dbReference type="Proteomes" id="UP001338582">
    <property type="component" value="Chromosome 5"/>
</dbReference>
<evidence type="ECO:0000313" key="9">
    <source>
        <dbReference type="EMBL" id="WPK27120.1"/>
    </source>
</evidence>
<evidence type="ECO:0000256" key="5">
    <source>
        <dbReference type="PIRSR" id="PIRSR000941-50"/>
    </source>
</evidence>
<dbReference type="GO" id="GO:0008138">
    <property type="term" value="F:protein tyrosine/serine/threonine phosphatase activity"/>
    <property type="evidence" value="ECO:0007669"/>
    <property type="project" value="InterPro"/>
</dbReference>
<feature type="active site" description="Phosphocysteine intermediate" evidence="5">
    <location>
        <position position="95"/>
    </location>
</feature>
<dbReference type="PANTHER" id="PTHR45848:SF4">
    <property type="entry name" value="DUAL SPECIFICITY PROTEIN PHOSPHATASE 12"/>
    <property type="match status" value="1"/>
</dbReference>
<dbReference type="InterPro" id="IPR000387">
    <property type="entry name" value="Tyr_Pase_dom"/>
</dbReference>
<evidence type="ECO:0000313" key="10">
    <source>
        <dbReference type="Proteomes" id="UP001338582"/>
    </source>
</evidence>
<dbReference type="CDD" id="cd14518">
    <property type="entry name" value="DSP_fungal_YVH1"/>
    <property type="match status" value="1"/>
</dbReference>
<sequence length="333" mass="37487">MVQRILGNIYLSSFEPIENEVNLKEDYGVTHVLSVLSGLLPSFLEEYLTFQIDITDEPTSNLIDYLDKAMEFMDEALCGDALNSEKHKGTVLVHCAQGQSRSVAVVIAYLMYKYKLTYKQALHAVKRKVPDAEPNSGFVKQLALFQEMGCKVDPNHSGYRAFIVENSLELDPSGSLLQQSGFWQRKEPQEASDVPPSPSNEPQKDVGEQEPTAHFKLRCKRCRNVLAQETDVEAHEIPDADSRQSQFIRTVPNSRRIISAVDGSKTCSHYFMKEPIPWMDEELSKQDLEGKFACSKCAAKIGGYSWKGSRCSCGKWMIPALHLQSAKVDLMRL</sequence>
<dbReference type="AlphaFoldDB" id="A0AAX4HH84"/>
<dbReference type="Pfam" id="PF00782">
    <property type="entry name" value="DSPc"/>
    <property type="match status" value="1"/>
</dbReference>
<evidence type="ECO:0000256" key="4">
    <source>
        <dbReference type="ARBA" id="ARBA00022912"/>
    </source>
</evidence>
<evidence type="ECO:0000259" key="7">
    <source>
        <dbReference type="PROSITE" id="PS50054"/>
    </source>
</evidence>
<dbReference type="InterPro" id="IPR016278">
    <property type="entry name" value="DUSP12"/>
</dbReference>
<keyword evidence="4" id="KW-0904">Protein phosphatase</keyword>
<evidence type="ECO:0000256" key="1">
    <source>
        <dbReference type="ARBA" id="ARBA00008601"/>
    </source>
</evidence>
<feature type="region of interest" description="Disordered" evidence="6">
    <location>
        <begin position="184"/>
        <end position="210"/>
    </location>
</feature>
<evidence type="ECO:0000259" key="8">
    <source>
        <dbReference type="PROSITE" id="PS50056"/>
    </source>
</evidence>
<proteinExistence type="inferred from homology"/>
<dbReference type="EC" id="3.1.3.48" evidence="2"/>
<dbReference type="PANTHER" id="PTHR45848">
    <property type="entry name" value="DUAL SPECIFICITY PROTEIN PHOSPHATASE 12 FAMILY MEMBER"/>
    <property type="match status" value="1"/>
</dbReference>
<dbReference type="PIRSF" id="PIRSF000941">
    <property type="entry name" value="DUSP12"/>
    <property type="match status" value="1"/>
</dbReference>
<dbReference type="GeneID" id="88175553"/>
<dbReference type="PROSITE" id="PS50054">
    <property type="entry name" value="TYR_PHOSPHATASE_DUAL"/>
    <property type="match status" value="1"/>
</dbReference>
<reference evidence="9 10" key="1">
    <citation type="submission" date="2023-10" db="EMBL/GenBank/DDBJ databases">
        <title>Draft Genome Sequence of Candida saopaulonensis from a very Premature Infant with Sepsis.</title>
        <authorList>
            <person name="Ning Y."/>
            <person name="Dai R."/>
            <person name="Xiao M."/>
            <person name="Xu Y."/>
            <person name="Yan Q."/>
            <person name="Zhang L."/>
        </authorList>
    </citation>
    <scope>NUCLEOTIDE SEQUENCE [LARGE SCALE GENOMIC DNA]</scope>
    <source>
        <strain evidence="9 10">19XY460</strain>
    </source>
</reference>
<dbReference type="InterPro" id="IPR020422">
    <property type="entry name" value="TYR_PHOSPHATASE_DUAL_dom"/>
</dbReference>
<dbReference type="RefSeq" id="XP_062879498.1">
    <property type="nucleotide sequence ID" value="XM_063023428.1"/>
</dbReference>